<evidence type="ECO:0000313" key="3">
    <source>
        <dbReference type="Proteomes" id="UP000298030"/>
    </source>
</evidence>
<gene>
    <name evidence="2" type="ORF">FA13DRAFT_638705</name>
</gene>
<name>A0A4Y7SAN0_COPMI</name>
<proteinExistence type="predicted"/>
<feature type="region of interest" description="Disordered" evidence="1">
    <location>
        <begin position="14"/>
        <end position="110"/>
    </location>
</feature>
<feature type="compositionally biased region" description="Polar residues" evidence="1">
    <location>
        <begin position="50"/>
        <end position="67"/>
    </location>
</feature>
<comment type="caution">
    <text evidence="2">The sequence shown here is derived from an EMBL/GenBank/DDBJ whole genome shotgun (WGS) entry which is preliminary data.</text>
</comment>
<keyword evidence="3" id="KW-1185">Reference proteome</keyword>
<organism evidence="2 3">
    <name type="scientific">Coprinellus micaceus</name>
    <name type="common">Glistening ink-cap mushroom</name>
    <name type="synonym">Coprinus micaceus</name>
    <dbReference type="NCBI Taxonomy" id="71717"/>
    <lineage>
        <taxon>Eukaryota</taxon>
        <taxon>Fungi</taxon>
        <taxon>Dikarya</taxon>
        <taxon>Basidiomycota</taxon>
        <taxon>Agaricomycotina</taxon>
        <taxon>Agaricomycetes</taxon>
        <taxon>Agaricomycetidae</taxon>
        <taxon>Agaricales</taxon>
        <taxon>Agaricineae</taxon>
        <taxon>Psathyrellaceae</taxon>
        <taxon>Coprinellus</taxon>
    </lineage>
</organism>
<dbReference type="AlphaFoldDB" id="A0A4Y7SAN0"/>
<protein>
    <submittedName>
        <fullName evidence="2">Uncharacterized protein</fullName>
    </submittedName>
</protein>
<sequence length="110" mass="11648">MPAISIISLAAPSRSGDTHLDYASSIAPDPVPAMMCRDQSKPRTSALHPTVSSSLVQASTISRSSQEGPKRRVSALPVSGPRLHHPSGVLSSPRSHSLPRTSPFQRRSTA</sequence>
<evidence type="ECO:0000256" key="1">
    <source>
        <dbReference type="SAM" id="MobiDB-lite"/>
    </source>
</evidence>
<evidence type="ECO:0000313" key="2">
    <source>
        <dbReference type="EMBL" id="TEB18325.1"/>
    </source>
</evidence>
<accession>A0A4Y7SAN0</accession>
<dbReference type="EMBL" id="QPFP01000269">
    <property type="protein sequence ID" value="TEB18325.1"/>
    <property type="molecule type" value="Genomic_DNA"/>
</dbReference>
<reference evidence="2 3" key="1">
    <citation type="journal article" date="2019" name="Nat. Ecol. Evol.">
        <title>Megaphylogeny resolves global patterns of mushroom evolution.</title>
        <authorList>
            <person name="Varga T."/>
            <person name="Krizsan K."/>
            <person name="Foldi C."/>
            <person name="Dima B."/>
            <person name="Sanchez-Garcia M."/>
            <person name="Sanchez-Ramirez S."/>
            <person name="Szollosi G.J."/>
            <person name="Szarkandi J.G."/>
            <person name="Papp V."/>
            <person name="Albert L."/>
            <person name="Andreopoulos W."/>
            <person name="Angelini C."/>
            <person name="Antonin V."/>
            <person name="Barry K.W."/>
            <person name="Bougher N.L."/>
            <person name="Buchanan P."/>
            <person name="Buyck B."/>
            <person name="Bense V."/>
            <person name="Catcheside P."/>
            <person name="Chovatia M."/>
            <person name="Cooper J."/>
            <person name="Damon W."/>
            <person name="Desjardin D."/>
            <person name="Finy P."/>
            <person name="Geml J."/>
            <person name="Haridas S."/>
            <person name="Hughes K."/>
            <person name="Justo A."/>
            <person name="Karasinski D."/>
            <person name="Kautmanova I."/>
            <person name="Kiss B."/>
            <person name="Kocsube S."/>
            <person name="Kotiranta H."/>
            <person name="LaButti K.M."/>
            <person name="Lechner B.E."/>
            <person name="Liimatainen K."/>
            <person name="Lipzen A."/>
            <person name="Lukacs Z."/>
            <person name="Mihaltcheva S."/>
            <person name="Morgado L.N."/>
            <person name="Niskanen T."/>
            <person name="Noordeloos M.E."/>
            <person name="Ohm R.A."/>
            <person name="Ortiz-Santana B."/>
            <person name="Ovrebo C."/>
            <person name="Racz N."/>
            <person name="Riley R."/>
            <person name="Savchenko A."/>
            <person name="Shiryaev A."/>
            <person name="Soop K."/>
            <person name="Spirin V."/>
            <person name="Szebenyi C."/>
            <person name="Tomsovsky M."/>
            <person name="Tulloss R.E."/>
            <person name="Uehling J."/>
            <person name="Grigoriev I.V."/>
            <person name="Vagvolgyi C."/>
            <person name="Papp T."/>
            <person name="Martin F.M."/>
            <person name="Miettinen O."/>
            <person name="Hibbett D.S."/>
            <person name="Nagy L.G."/>
        </authorList>
    </citation>
    <scope>NUCLEOTIDE SEQUENCE [LARGE SCALE GENOMIC DNA]</scope>
    <source>
        <strain evidence="2 3">FP101781</strain>
    </source>
</reference>
<dbReference type="Proteomes" id="UP000298030">
    <property type="component" value="Unassembled WGS sequence"/>
</dbReference>
<feature type="compositionally biased region" description="Polar residues" evidence="1">
    <location>
        <begin position="89"/>
        <end position="110"/>
    </location>
</feature>